<dbReference type="Proteomes" id="UP000076871">
    <property type="component" value="Unassembled WGS sequence"/>
</dbReference>
<name>A0A165D392_9APHY</name>
<dbReference type="FunCoup" id="A0A165D392">
    <property type="interactions" value="338"/>
</dbReference>
<dbReference type="RefSeq" id="XP_040761812.1">
    <property type="nucleotide sequence ID" value="XM_040910840.1"/>
</dbReference>
<dbReference type="EMBL" id="KV427639">
    <property type="protein sequence ID" value="KZT04072.1"/>
    <property type="molecule type" value="Genomic_DNA"/>
</dbReference>
<dbReference type="Pfam" id="PF04180">
    <property type="entry name" value="LTV"/>
    <property type="match status" value="1"/>
</dbReference>
<gene>
    <name evidence="3" type="ORF">LAESUDRAFT_738030</name>
</gene>
<dbReference type="PANTHER" id="PTHR21531:SF0">
    <property type="entry name" value="PROTEIN LTV1 HOMOLOG"/>
    <property type="match status" value="1"/>
</dbReference>
<organism evidence="3 4">
    <name type="scientific">Laetiporus sulphureus 93-53</name>
    <dbReference type="NCBI Taxonomy" id="1314785"/>
    <lineage>
        <taxon>Eukaryota</taxon>
        <taxon>Fungi</taxon>
        <taxon>Dikarya</taxon>
        <taxon>Basidiomycota</taxon>
        <taxon>Agaricomycotina</taxon>
        <taxon>Agaricomycetes</taxon>
        <taxon>Polyporales</taxon>
        <taxon>Laetiporus</taxon>
    </lineage>
</organism>
<dbReference type="GO" id="GO:0005634">
    <property type="term" value="C:nucleus"/>
    <property type="evidence" value="ECO:0007669"/>
    <property type="project" value="TreeGrafter"/>
</dbReference>
<dbReference type="InterPro" id="IPR007307">
    <property type="entry name" value="Ltv1"/>
</dbReference>
<protein>
    <recommendedName>
        <fullName evidence="5">Low temperature viability protein</fullName>
    </recommendedName>
</protein>
<feature type="compositionally biased region" description="Basic and acidic residues" evidence="2">
    <location>
        <begin position="198"/>
        <end position="211"/>
    </location>
</feature>
<dbReference type="GO" id="GO:0000056">
    <property type="term" value="P:ribosomal small subunit export from nucleus"/>
    <property type="evidence" value="ECO:0007669"/>
    <property type="project" value="TreeGrafter"/>
</dbReference>
<dbReference type="GeneID" id="63827869"/>
<proteinExistence type="inferred from homology"/>
<dbReference type="GO" id="GO:0005829">
    <property type="term" value="C:cytosol"/>
    <property type="evidence" value="ECO:0007669"/>
    <property type="project" value="TreeGrafter"/>
</dbReference>
<evidence type="ECO:0000256" key="1">
    <source>
        <dbReference type="ARBA" id="ARBA00009078"/>
    </source>
</evidence>
<evidence type="ECO:0008006" key="5">
    <source>
        <dbReference type="Google" id="ProtNLM"/>
    </source>
</evidence>
<feature type="compositionally biased region" description="Acidic residues" evidence="2">
    <location>
        <begin position="421"/>
        <end position="431"/>
    </location>
</feature>
<comment type="similarity">
    <text evidence="1">Belongs to the LTV1 family.</text>
</comment>
<dbReference type="PANTHER" id="PTHR21531">
    <property type="entry name" value="LOW-TEMPERATURE VIABILITY PROTEIN LTV1-RELATED"/>
    <property type="match status" value="1"/>
</dbReference>
<dbReference type="GO" id="GO:0030688">
    <property type="term" value="C:preribosome, small subunit precursor"/>
    <property type="evidence" value="ECO:0007669"/>
    <property type="project" value="TreeGrafter"/>
</dbReference>
<dbReference type="GO" id="GO:0042274">
    <property type="term" value="P:ribosomal small subunit biogenesis"/>
    <property type="evidence" value="ECO:0007669"/>
    <property type="project" value="InterPro"/>
</dbReference>
<dbReference type="OrthoDB" id="5852896at2759"/>
<feature type="region of interest" description="Disordered" evidence="2">
    <location>
        <begin position="198"/>
        <end position="220"/>
    </location>
</feature>
<evidence type="ECO:0000313" key="3">
    <source>
        <dbReference type="EMBL" id="KZT04072.1"/>
    </source>
</evidence>
<dbReference type="STRING" id="1314785.A0A165D392"/>
<evidence type="ECO:0000256" key="2">
    <source>
        <dbReference type="SAM" id="MobiDB-lite"/>
    </source>
</evidence>
<dbReference type="InParanoid" id="A0A165D392"/>
<keyword evidence="4" id="KW-1185">Reference proteome</keyword>
<sequence length="491" mass="55971">MPTKSIFQEPGVRHFQLIHRSQRDSLIHDPEVSQHVLKAFERGNVVKGKSRAELEQILSPSDLTHDTERKNIGEAALYSVYYDDTVYNYMQHLCPVGMQEDGFDSILIEAPSKAKEKAKEPITLIDLPPEVLPSTSEVPCNYEFNPELDPHLCQVLQALKDDAFVDDDLDDDFFRELVADGKLASDGHLEFEFRDEGIEDGHDEADARDEANSDLDDAERTGWEARFTHAGSDMDASSKGGDTIGALPQISVIGGKKRQKGTSDASGYSMSSLSMFRNEGLTLIDEQFDNIQREYNSEENEETHTLFDDSDEASELITSREDFDAMMNEFLENYEIFGGKMSLGGVRLREENEEDEEDDILMPHDIDEKKDQWDCETILSTYSNLENHPRLIRARQDRPVPKIPSPKNSKYAPRCRTDCSDSLESDSDDDIQSQRVTISQPKNESKEDKQTQKQAIKAERQLRRTDKKAMKEQFSTEVKRQNRVLLNKKNK</sequence>
<reference evidence="3 4" key="1">
    <citation type="journal article" date="2016" name="Mol. Biol. Evol.">
        <title>Comparative Genomics of Early-Diverging Mushroom-Forming Fungi Provides Insights into the Origins of Lignocellulose Decay Capabilities.</title>
        <authorList>
            <person name="Nagy L.G."/>
            <person name="Riley R."/>
            <person name="Tritt A."/>
            <person name="Adam C."/>
            <person name="Daum C."/>
            <person name="Floudas D."/>
            <person name="Sun H."/>
            <person name="Yadav J.S."/>
            <person name="Pangilinan J."/>
            <person name="Larsson K.H."/>
            <person name="Matsuura K."/>
            <person name="Barry K."/>
            <person name="Labutti K."/>
            <person name="Kuo R."/>
            <person name="Ohm R.A."/>
            <person name="Bhattacharya S.S."/>
            <person name="Shirouzu T."/>
            <person name="Yoshinaga Y."/>
            <person name="Martin F.M."/>
            <person name="Grigoriev I.V."/>
            <person name="Hibbett D.S."/>
        </authorList>
    </citation>
    <scope>NUCLEOTIDE SEQUENCE [LARGE SCALE GENOMIC DNA]</scope>
    <source>
        <strain evidence="3 4">93-53</strain>
    </source>
</reference>
<evidence type="ECO:0000313" key="4">
    <source>
        <dbReference type="Proteomes" id="UP000076871"/>
    </source>
</evidence>
<accession>A0A165D392</accession>
<feature type="region of interest" description="Disordered" evidence="2">
    <location>
        <begin position="390"/>
        <end position="491"/>
    </location>
</feature>
<dbReference type="AlphaFoldDB" id="A0A165D392"/>
<feature type="compositionally biased region" description="Basic and acidic residues" evidence="2">
    <location>
        <begin position="443"/>
        <end position="471"/>
    </location>
</feature>